<protein>
    <submittedName>
        <fullName evidence="1">Uncharacterized protein</fullName>
    </submittedName>
</protein>
<accession>A0A0A9GTI1</accession>
<dbReference type="EMBL" id="GBRH01174028">
    <property type="protein sequence ID" value="JAE23868.1"/>
    <property type="molecule type" value="Transcribed_RNA"/>
</dbReference>
<proteinExistence type="predicted"/>
<reference evidence="1" key="1">
    <citation type="submission" date="2014-09" db="EMBL/GenBank/DDBJ databases">
        <authorList>
            <person name="Magalhaes I.L.F."/>
            <person name="Oliveira U."/>
            <person name="Santos F.R."/>
            <person name="Vidigal T.H.D.A."/>
            <person name="Brescovit A.D."/>
            <person name="Santos A.J."/>
        </authorList>
    </citation>
    <scope>NUCLEOTIDE SEQUENCE</scope>
    <source>
        <tissue evidence="1">Shoot tissue taken approximately 20 cm above the soil surface</tissue>
    </source>
</reference>
<name>A0A0A9GTI1_ARUDO</name>
<evidence type="ECO:0000313" key="1">
    <source>
        <dbReference type="EMBL" id="JAE23868.1"/>
    </source>
</evidence>
<dbReference type="AlphaFoldDB" id="A0A0A9GTI1"/>
<reference evidence="1" key="2">
    <citation type="journal article" date="2015" name="Data Brief">
        <title>Shoot transcriptome of the giant reed, Arundo donax.</title>
        <authorList>
            <person name="Barrero R.A."/>
            <person name="Guerrero F.D."/>
            <person name="Moolhuijzen P."/>
            <person name="Goolsby J.A."/>
            <person name="Tidwell J."/>
            <person name="Bellgard S.E."/>
            <person name="Bellgard M.I."/>
        </authorList>
    </citation>
    <scope>NUCLEOTIDE SEQUENCE</scope>
    <source>
        <tissue evidence="1">Shoot tissue taken approximately 20 cm above the soil surface</tissue>
    </source>
</reference>
<organism evidence="1">
    <name type="scientific">Arundo donax</name>
    <name type="common">Giant reed</name>
    <name type="synonym">Donax arundinaceus</name>
    <dbReference type="NCBI Taxonomy" id="35708"/>
    <lineage>
        <taxon>Eukaryota</taxon>
        <taxon>Viridiplantae</taxon>
        <taxon>Streptophyta</taxon>
        <taxon>Embryophyta</taxon>
        <taxon>Tracheophyta</taxon>
        <taxon>Spermatophyta</taxon>
        <taxon>Magnoliopsida</taxon>
        <taxon>Liliopsida</taxon>
        <taxon>Poales</taxon>
        <taxon>Poaceae</taxon>
        <taxon>PACMAD clade</taxon>
        <taxon>Arundinoideae</taxon>
        <taxon>Arundineae</taxon>
        <taxon>Arundo</taxon>
    </lineage>
</organism>
<sequence length="39" mass="4666">MPCPDRYRLATRYIDDKLQNLINSSDDIRQMEWTLVHTG</sequence>